<dbReference type="PANTHER" id="PTHR34987:SF4">
    <property type="entry name" value="ALPHA-L-RHAMNOSIDASE C-TERMINAL DOMAIN-CONTAINING PROTEIN"/>
    <property type="match status" value="1"/>
</dbReference>
<evidence type="ECO:0000313" key="4">
    <source>
        <dbReference type="Proteomes" id="UP000466388"/>
    </source>
</evidence>
<dbReference type="RefSeq" id="WP_155432369.1">
    <property type="nucleotide sequence ID" value="NZ_WNJO01000017.1"/>
</dbReference>
<organism evidence="3 4">
    <name type="scientific">Secundilactobacillus folii</name>
    <dbReference type="NCBI Taxonomy" id="2678357"/>
    <lineage>
        <taxon>Bacteria</taxon>
        <taxon>Bacillati</taxon>
        <taxon>Bacillota</taxon>
        <taxon>Bacilli</taxon>
        <taxon>Lactobacillales</taxon>
        <taxon>Lactobacillaceae</taxon>
        <taxon>Secundilactobacillus</taxon>
    </lineage>
</organism>
<dbReference type="Gene3D" id="1.50.10.10">
    <property type="match status" value="1"/>
</dbReference>
<protein>
    <submittedName>
        <fullName evidence="3">Bacterial alpha-L-rhamnosidase</fullName>
    </submittedName>
</protein>
<keyword evidence="4" id="KW-1185">Reference proteome</keyword>
<name>A0A7X2XWT3_9LACO</name>
<dbReference type="EMBL" id="WNJO01000017">
    <property type="protein sequence ID" value="MTV83108.1"/>
    <property type="molecule type" value="Genomic_DNA"/>
</dbReference>
<dbReference type="SUPFAM" id="SSF48208">
    <property type="entry name" value="Six-hairpin glycosidases"/>
    <property type="match status" value="1"/>
</dbReference>
<dbReference type="InterPro" id="IPR049164">
    <property type="entry name" value="Glyco_hydro_78_N"/>
</dbReference>
<evidence type="ECO:0000259" key="1">
    <source>
        <dbReference type="Pfam" id="PF17389"/>
    </source>
</evidence>
<dbReference type="Pfam" id="PF21104">
    <property type="entry name" value="Glyco_hydro_78_N"/>
    <property type="match status" value="1"/>
</dbReference>
<feature type="domain" description="Alpha-L-rhamnosidase six-hairpin glycosidase" evidence="1">
    <location>
        <begin position="194"/>
        <end position="520"/>
    </location>
</feature>
<accession>A0A7X2XWT3</accession>
<dbReference type="InterPro" id="IPR035396">
    <property type="entry name" value="Bac_rhamnosid6H"/>
</dbReference>
<dbReference type="PANTHER" id="PTHR34987">
    <property type="entry name" value="C, PUTATIVE (AFU_ORTHOLOGUE AFUA_3G02880)-RELATED"/>
    <property type="match status" value="1"/>
</dbReference>
<feature type="domain" description="Glycosyl hydrolase family 78 alpha-rhamnosidase N-terminal" evidence="2">
    <location>
        <begin position="38"/>
        <end position="177"/>
    </location>
</feature>
<sequence length="525" mass="60341">MGFTFQINDDVRFKHDQSLLNKAANYRPKIYDQKMTARSIVELKKDTTLLEGVGVKKIADIHELPKQHLKRSDQVILDFGNHRVGKFSINIDSVGSPMDAPLFLKLKFAEMPAELAQDSADYDGWLSKSWIQEEYVHLDTLPVTLKLPRRYSFRFVELTVLDTSPKWQAVFDAPTVETESAVQENTIKAPELADPKLKRIYQVGLKTLADCMQTVFEDGPKRDRRLWIGDLRLQALADYSTFKNIDIVKRCLYLFGAMPTEDGRIPANVFTQPKEQPDDTFLFDYGLFFISILSDYEEFNPDREVLDDLYNVAKRQMDVALKQVNSEGELQLNDDYPVFIDWSNDFNKATAGQAVLIYTLKQFIELANQKHDADTNKYTSKLTKLTEFANKQLFDTKSGFFVSGKKREVNVASQVWMTLAHVKNDHDTQQLMTQTVKQLFPIKGIATPYMYHHVTQALFEAGLKDEAVQLMKDYWGKMIDLGADTFWEAFDPDKPDYSPYGSSILNSYCHAWSCTPVYLIDKYLS</sequence>
<evidence type="ECO:0000313" key="3">
    <source>
        <dbReference type="EMBL" id="MTV83108.1"/>
    </source>
</evidence>
<proteinExistence type="predicted"/>
<dbReference type="Pfam" id="PF17389">
    <property type="entry name" value="Bac_rhamnosid6H"/>
    <property type="match status" value="1"/>
</dbReference>
<dbReference type="Proteomes" id="UP000466388">
    <property type="component" value="Unassembled WGS sequence"/>
</dbReference>
<dbReference type="GO" id="GO:0005975">
    <property type="term" value="P:carbohydrate metabolic process"/>
    <property type="evidence" value="ECO:0007669"/>
    <property type="project" value="InterPro"/>
</dbReference>
<evidence type="ECO:0000259" key="2">
    <source>
        <dbReference type="Pfam" id="PF21104"/>
    </source>
</evidence>
<dbReference type="InterPro" id="IPR012341">
    <property type="entry name" value="6hp_glycosidase-like_sf"/>
</dbReference>
<reference evidence="3 4" key="1">
    <citation type="submission" date="2019-11" db="EMBL/GenBank/DDBJ databases">
        <title>Lactobacillus sp. nov. CRM56-3, isolated from fermented tea leaves.</title>
        <authorList>
            <person name="Phuengjayaem S."/>
            <person name="Tanasupawat S."/>
        </authorList>
    </citation>
    <scope>NUCLEOTIDE SEQUENCE [LARGE SCALE GENOMIC DNA]</scope>
    <source>
        <strain evidence="3 4">CRM56-3</strain>
    </source>
</reference>
<dbReference type="AlphaFoldDB" id="A0A7X2XWT3"/>
<comment type="caution">
    <text evidence="3">The sequence shown here is derived from an EMBL/GenBank/DDBJ whole genome shotgun (WGS) entry which is preliminary data.</text>
</comment>
<gene>
    <name evidence="3" type="ORF">GM612_10820</name>
</gene>
<dbReference type="InterPro" id="IPR008928">
    <property type="entry name" value="6-hairpin_glycosidase_sf"/>
</dbReference>